<protein>
    <submittedName>
        <fullName evidence="3">Uncharacterized protein</fullName>
    </submittedName>
</protein>
<feature type="coiled-coil region" evidence="1">
    <location>
        <begin position="151"/>
        <end position="178"/>
    </location>
</feature>
<feature type="compositionally biased region" description="Low complexity" evidence="2">
    <location>
        <begin position="431"/>
        <end position="461"/>
    </location>
</feature>
<keyword evidence="4" id="KW-1185">Reference proteome</keyword>
<evidence type="ECO:0000256" key="1">
    <source>
        <dbReference type="SAM" id="Coils"/>
    </source>
</evidence>
<feature type="region of interest" description="Disordered" evidence="2">
    <location>
        <begin position="83"/>
        <end position="109"/>
    </location>
</feature>
<feature type="region of interest" description="Disordered" evidence="2">
    <location>
        <begin position="292"/>
        <end position="340"/>
    </location>
</feature>
<evidence type="ECO:0000313" key="3">
    <source>
        <dbReference type="EMBL" id="KAK1619469.1"/>
    </source>
</evidence>
<organism evidence="3 4">
    <name type="scientific">Lolium multiflorum</name>
    <name type="common">Italian ryegrass</name>
    <name type="synonym">Lolium perenne subsp. multiflorum</name>
    <dbReference type="NCBI Taxonomy" id="4521"/>
    <lineage>
        <taxon>Eukaryota</taxon>
        <taxon>Viridiplantae</taxon>
        <taxon>Streptophyta</taxon>
        <taxon>Embryophyta</taxon>
        <taxon>Tracheophyta</taxon>
        <taxon>Spermatophyta</taxon>
        <taxon>Magnoliopsida</taxon>
        <taxon>Liliopsida</taxon>
        <taxon>Poales</taxon>
        <taxon>Poaceae</taxon>
        <taxon>BOP clade</taxon>
        <taxon>Pooideae</taxon>
        <taxon>Poodae</taxon>
        <taxon>Poeae</taxon>
        <taxon>Poeae Chloroplast Group 2 (Poeae type)</taxon>
        <taxon>Loliodinae</taxon>
        <taxon>Loliinae</taxon>
        <taxon>Lolium</taxon>
    </lineage>
</organism>
<evidence type="ECO:0000313" key="4">
    <source>
        <dbReference type="Proteomes" id="UP001231189"/>
    </source>
</evidence>
<dbReference type="AlphaFoldDB" id="A0AAD8RH52"/>
<sequence length="481" mass="52867">MQWHAERKKPEEDPEMGYMLTHPSDAGQWEALDIAFPRFGGDARNIRNFVRSRYYLDWKTGEFITDYKDVKDFEKKLDDELKASSTAGPSSQGSTEPWDTPFNRATNKYKNMDLDKPPTSAGHVSGFGTSMKLSEYYGSDAKTRKLERRSSAKDKSEVQELKKKVESLEKLVAEKPAENTELMNNISGINSSFHVSPTLPLHPTPPLYPTPPLQLVASTPPTAEADRVAVLDNAPGTDALVSTVAEIDAIQKIAHADDTLKETAVAAPTTLKEPAVAAATRKEPAIAATTTRHQQLLGTLPQRPSTRRKVRQAAASQPPPPKVQDMAPLDGNDGDDDDDIDAYINTGACSQDMYMPPMDEEAFRTHGDQLGRPTTVTKQRLTFTGFLCKTLLRRLAIQLKSSLLPFSALTRCVRRSSGSHPNQLQQHPKQPRSTTSTQSNPSNTRSTTTSTTSTRSTPSGSGEEGKEERGQEGRIFEPASS</sequence>
<dbReference type="EMBL" id="JAUUTY010000006">
    <property type="protein sequence ID" value="KAK1619469.1"/>
    <property type="molecule type" value="Genomic_DNA"/>
</dbReference>
<feature type="region of interest" description="Disordered" evidence="2">
    <location>
        <begin position="415"/>
        <end position="481"/>
    </location>
</feature>
<gene>
    <name evidence="3" type="ORF">QYE76_024986</name>
</gene>
<comment type="caution">
    <text evidence="3">The sequence shown here is derived from an EMBL/GenBank/DDBJ whole genome shotgun (WGS) entry which is preliminary data.</text>
</comment>
<reference evidence="3" key="1">
    <citation type="submission" date="2023-07" db="EMBL/GenBank/DDBJ databases">
        <title>A chromosome-level genome assembly of Lolium multiflorum.</title>
        <authorList>
            <person name="Chen Y."/>
            <person name="Copetti D."/>
            <person name="Kolliker R."/>
            <person name="Studer B."/>
        </authorList>
    </citation>
    <scope>NUCLEOTIDE SEQUENCE</scope>
    <source>
        <strain evidence="3">02402/16</strain>
        <tissue evidence="3">Leaf</tissue>
    </source>
</reference>
<keyword evidence="1" id="KW-0175">Coiled coil</keyword>
<accession>A0AAD8RH52</accession>
<evidence type="ECO:0000256" key="2">
    <source>
        <dbReference type="SAM" id="MobiDB-lite"/>
    </source>
</evidence>
<proteinExistence type="predicted"/>
<name>A0AAD8RH52_LOLMU</name>
<dbReference type="Proteomes" id="UP001231189">
    <property type="component" value="Unassembled WGS sequence"/>
</dbReference>
<feature type="compositionally biased region" description="Polar residues" evidence="2">
    <location>
        <begin position="416"/>
        <end position="428"/>
    </location>
</feature>
<feature type="compositionally biased region" description="Basic and acidic residues" evidence="2">
    <location>
        <begin position="463"/>
        <end position="475"/>
    </location>
</feature>